<name>A0AA86QAX7_9EUKA</name>
<protein>
    <submittedName>
        <fullName evidence="1">SANT/Myb domain</fullName>
    </submittedName>
    <submittedName>
        <fullName evidence="2">SANT/Myb_domain</fullName>
    </submittedName>
</protein>
<dbReference type="EMBL" id="CATOUU010000834">
    <property type="protein sequence ID" value="CAI9952702.1"/>
    <property type="molecule type" value="Genomic_DNA"/>
</dbReference>
<dbReference type="InterPro" id="IPR009057">
    <property type="entry name" value="Homeodomain-like_sf"/>
</dbReference>
<gene>
    <name evidence="1" type="ORF">HINF_LOCUS40347</name>
    <name evidence="2" type="ORF">HINF_LOCUS8604</name>
</gene>
<evidence type="ECO:0000313" key="2">
    <source>
        <dbReference type="EMBL" id="CAL5985143.1"/>
    </source>
</evidence>
<organism evidence="1">
    <name type="scientific">Hexamita inflata</name>
    <dbReference type="NCBI Taxonomy" id="28002"/>
    <lineage>
        <taxon>Eukaryota</taxon>
        <taxon>Metamonada</taxon>
        <taxon>Diplomonadida</taxon>
        <taxon>Hexamitidae</taxon>
        <taxon>Hexamitinae</taxon>
        <taxon>Hexamita</taxon>
    </lineage>
</organism>
<reference evidence="1" key="1">
    <citation type="submission" date="2023-06" db="EMBL/GenBank/DDBJ databases">
        <authorList>
            <person name="Kurt Z."/>
        </authorList>
    </citation>
    <scope>NUCLEOTIDE SEQUENCE</scope>
</reference>
<dbReference type="CDD" id="cd00167">
    <property type="entry name" value="SANT"/>
    <property type="match status" value="1"/>
</dbReference>
<dbReference type="EMBL" id="CAXDID020000018">
    <property type="protein sequence ID" value="CAL5985143.1"/>
    <property type="molecule type" value="Genomic_DNA"/>
</dbReference>
<dbReference type="Proteomes" id="UP001642409">
    <property type="component" value="Unassembled WGS sequence"/>
</dbReference>
<sequence>MSIFNQQLIQIHLLLQIERTRDQIKNQIHNNKSKTNKKRQFWTKQQDEELIQQINQIGIMNYKQISVQNKTSSQVYFRLRYLKGVYFQNKDKFDEELKILQNK</sequence>
<dbReference type="Gene3D" id="1.10.10.60">
    <property type="entry name" value="Homeodomain-like"/>
    <property type="match status" value="1"/>
</dbReference>
<keyword evidence="3" id="KW-1185">Reference proteome</keyword>
<accession>A0AA86QAX7</accession>
<proteinExistence type="predicted"/>
<dbReference type="SUPFAM" id="SSF46689">
    <property type="entry name" value="Homeodomain-like"/>
    <property type="match status" value="1"/>
</dbReference>
<reference evidence="2 3" key="2">
    <citation type="submission" date="2024-07" db="EMBL/GenBank/DDBJ databases">
        <authorList>
            <person name="Akdeniz Z."/>
        </authorList>
    </citation>
    <scope>NUCLEOTIDE SEQUENCE [LARGE SCALE GENOMIC DNA]</scope>
</reference>
<comment type="caution">
    <text evidence="1">The sequence shown here is derived from an EMBL/GenBank/DDBJ whole genome shotgun (WGS) entry which is preliminary data.</text>
</comment>
<dbReference type="InterPro" id="IPR001005">
    <property type="entry name" value="SANT/Myb"/>
</dbReference>
<evidence type="ECO:0000313" key="3">
    <source>
        <dbReference type="Proteomes" id="UP001642409"/>
    </source>
</evidence>
<dbReference type="AlphaFoldDB" id="A0AA86QAX7"/>
<evidence type="ECO:0000313" key="1">
    <source>
        <dbReference type="EMBL" id="CAI9952702.1"/>
    </source>
</evidence>